<keyword evidence="3" id="KW-1185">Reference proteome</keyword>
<gene>
    <name evidence="2" type="ORF">DAPPUDRAFT_112961</name>
</gene>
<keyword evidence="1" id="KW-0472">Membrane</keyword>
<organism evidence="2 3">
    <name type="scientific">Daphnia pulex</name>
    <name type="common">Water flea</name>
    <dbReference type="NCBI Taxonomy" id="6669"/>
    <lineage>
        <taxon>Eukaryota</taxon>
        <taxon>Metazoa</taxon>
        <taxon>Ecdysozoa</taxon>
        <taxon>Arthropoda</taxon>
        <taxon>Crustacea</taxon>
        <taxon>Branchiopoda</taxon>
        <taxon>Diplostraca</taxon>
        <taxon>Cladocera</taxon>
        <taxon>Anomopoda</taxon>
        <taxon>Daphniidae</taxon>
        <taxon>Daphnia</taxon>
    </lineage>
</organism>
<dbReference type="InterPro" id="IPR052660">
    <property type="entry name" value="Erythrocyte_Invasion_ImmMod"/>
</dbReference>
<dbReference type="PhylomeDB" id="E9HDK9"/>
<evidence type="ECO:0000256" key="1">
    <source>
        <dbReference type="SAM" id="Phobius"/>
    </source>
</evidence>
<dbReference type="EMBL" id="GL732624">
    <property type="protein sequence ID" value="EFX70196.1"/>
    <property type="molecule type" value="Genomic_DNA"/>
</dbReference>
<evidence type="ECO:0000313" key="3">
    <source>
        <dbReference type="Proteomes" id="UP000000305"/>
    </source>
</evidence>
<keyword evidence="1" id="KW-0812">Transmembrane</keyword>
<sequence>MDTEKPEYCRNKKKDDPILADYQFFVKEEPHMSWEGYVCKAWLKRKTIDGFFFGGFDTVFTAEIQHLSENDCWRMKQTKRCGENEMIGDENQFSFTSTPNGEGVWMQKVSFTSNNCMVQKISLKKDCATCPTTSPFGILKEKPRETFVYHQDSVIVWIQPKRNLEEECKIKIKRKSTGTITKIDDNTYKLVDAPGQLDYIYTAETQNICDFTLHKLKNVDGAYLQVQNKNWSHIYNVETKYCLNPQIRTPSKCSNLTGGEFKIVDNKLNIIPKNNSDKKICIAMSPFFHHMDECSNLYSLKWDPDSLEITGNTRCLQMNDNSSVFMNICSGENHQKWIFGMTEMNITESVDTKESLLLQHHQYVEDQSVTNENIIEDELKRIYCNNLQMARQATSLISESSGLLAARANNLPMCHRLKPMGEAFLVQKCSAINITIGAKQTACGYEPFYDNQTIGKDGFSLHPFSECFWEDGIVNFNGKTFMWKKELNDWAYVHPNIHQSTLRLTAKFTELNDNEANYQLNHHEFYQKQEYEKINSINDLITRIQVTDASPSVMMNQEAESKFGKFELWHRIRKGLIAVISILFFIILCMLTIIVFIKVRTLRSKQRFEHYAEQLQENRKLIRAESLERKRAETNNDESLV</sequence>
<dbReference type="KEGG" id="dpx:DAPPUDRAFT_112961"/>
<evidence type="ECO:0000313" key="2">
    <source>
        <dbReference type="EMBL" id="EFX70196.1"/>
    </source>
</evidence>
<dbReference type="PANTHER" id="PTHR16021:SF23">
    <property type="entry name" value="FI18411P1-RELATED"/>
    <property type="match status" value="1"/>
</dbReference>
<dbReference type="HOGENOM" id="CLU_019667_1_0_1"/>
<dbReference type="InParanoid" id="E9HDK9"/>
<protein>
    <submittedName>
        <fullName evidence="2">Uncharacterized protein</fullName>
    </submittedName>
</protein>
<reference evidence="2 3" key="1">
    <citation type="journal article" date="2011" name="Science">
        <title>The ecoresponsive genome of Daphnia pulex.</title>
        <authorList>
            <person name="Colbourne J.K."/>
            <person name="Pfrender M.E."/>
            <person name="Gilbert D."/>
            <person name="Thomas W.K."/>
            <person name="Tucker A."/>
            <person name="Oakley T.H."/>
            <person name="Tokishita S."/>
            <person name="Aerts A."/>
            <person name="Arnold G.J."/>
            <person name="Basu M.K."/>
            <person name="Bauer D.J."/>
            <person name="Caceres C.E."/>
            <person name="Carmel L."/>
            <person name="Casola C."/>
            <person name="Choi J.H."/>
            <person name="Detter J.C."/>
            <person name="Dong Q."/>
            <person name="Dusheyko S."/>
            <person name="Eads B.D."/>
            <person name="Frohlich T."/>
            <person name="Geiler-Samerotte K.A."/>
            <person name="Gerlach D."/>
            <person name="Hatcher P."/>
            <person name="Jogdeo S."/>
            <person name="Krijgsveld J."/>
            <person name="Kriventseva E.V."/>
            <person name="Kultz D."/>
            <person name="Laforsch C."/>
            <person name="Lindquist E."/>
            <person name="Lopez J."/>
            <person name="Manak J.R."/>
            <person name="Muller J."/>
            <person name="Pangilinan J."/>
            <person name="Patwardhan R.P."/>
            <person name="Pitluck S."/>
            <person name="Pritham E.J."/>
            <person name="Rechtsteiner A."/>
            <person name="Rho M."/>
            <person name="Rogozin I.B."/>
            <person name="Sakarya O."/>
            <person name="Salamov A."/>
            <person name="Schaack S."/>
            <person name="Shapiro H."/>
            <person name="Shiga Y."/>
            <person name="Skalitzky C."/>
            <person name="Smith Z."/>
            <person name="Souvorov A."/>
            <person name="Sung W."/>
            <person name="Tang Z."/>
            <person name="Tsuchiya D."/>
            <person name="Tu H."/>
            <person name="Vos H."/>
            <person name="Wang M."/>
            <person name="Wolf Y.I."/>
            <person name="Yamagata H."/>
            <person name="Yamada T."/>
            <person name="Ye Y."/>
            <person name="Shaw J.R."/>
            <person name="Andrews J."/>
            <person name="Crease T.J."/>
            <person name="Tang H."/>
            <person name="Lucas S.M."/>
            <person name="Robertson H.M."/>
            <person name="Bork P."/>
            <person name="Koonin E.V."/>
            <person name="Zdobnov E.M."/>
            <person name="Grigoriev I.V."/>
            <person name="Lynch M."/>
            <person name="Boore J.L."/>
        </authorList>
    </citation>
    <scope>NUCLEOTIDE SEQUENCE [LARGE SCALE GENOMIC DNA]</scope>
</reference>
<dbReference type="InterPro" id="IPR035992">
    <property type="entry name" value="Ricin_B-like_lectins"/>
</dbReference>
<feature type="transmembrane region" description="Helical" evidence="1">
    <location>
        <begin position="575"/>
        <end position="597"/>
    </location>
</feature>
<dbReference type="AlphaFoldDB" id="E9HDK9"/>
<dbReference type="PANTHER" id="PTHR16021">
    <property type="entry name" value="MANSC DOMAIN CONTAINING PROTEIN 1"/>
    <property type="match status" value="1"/>
</dbReference>
<keyword evidence="1" id="KW-1133">Transmembrane helix</keyword>
<name>E9HDK9_DAPPU</name>
<dbReference type="SUPFAM" id="SSF50370">
    <property type="entry name" value="Ricin B-like lectins"/>
    <property type="match status" value="1"/>
</dbReference>
<dbReference type="Proteomes" id="UP000000305">
    <property type="component" value="Unassembled WGS sequence"/>
</dbReference>
<proteinExistence type="predicted"/>
<accession>E9HDK9</accession>